<reference evidence="4" key="2">
    <citation type="submission" date="2015-01" db="EMBL/GenBank/DDBJ databases">
        <title>Evolutionary Origins and Diversification of the Mycorrhizal Mutualists.</title>
        <authorList>
            <consortium name="DOE Joint Genome Institute"/>
            <consortium name="Mycorrhizal Genomics Consortium"/>
            <person name="Kohler A."/>
            <person name="Kuo A."/>
            <person name="Nagy L.G."/>
            <person name="Floudas D."/>
            <person name="Copeland A."/>
            <person name="Barry K.W."/>
            <person name="Cichocki N."/>
            <person name="Veneault-Fourrey C."/>
            <person name="LaButti K."/>
            <person name="Lindquist E.A."/>
            <person name="Lipzen A."/>
            <person name="Lundell T."/>
            <person name="Morin E."/>
            <person name="Murat C."/>
            <person name="Riley R."/>
            <person name="Ohm R."/>
            <person name="Sun H."/>
            <person name="Tunlid A."/>
            <person name="Henrissat B."/>
            <person name="Grigoriev I.V."/>
            <person name="Hibbett D.S."/>
            <person name="Martin F."/>
        </authorList>
    </citation>
    <scope>NUCLEOTIDE SEQUENCE [LARGE SCALE GENOMIC DNA]</scope>
    <source>
        <strain evidence="4">Zn</strain>
    </source>
</reference>
<sequence length="232" mass="26492">MPFDLLAATADDLPAFVSIFEEAFKDDPTFKRMNPGCDPAILFSRNLKEFRKEWGRPGRRHFKVIDRESGEIAGFSKWWYPHTPTPEQQAEEEEDERNPEPPLPGSNVALCESFEHQLVAGRKKWINKPDMYFMNVLAVLPKYQRQGLGGLMLEPVLALANREGRKVYIEASKKGVGLYRRYGWIKIDSLLVDTRPYGGEMIEESEFMMRDPGTGKEIAAPGEEILSVIQQV</sequence>
<gene>
    <name evidence="3" type="ORF">OIDMADRAFT_15997</name>
</gene>
<dbReference type="STRING" id="913774.A0A0C3HW36"/>
<feature type="region of interest" description="Disordered" evidence="1">
    <location>
        <begin position="78"/>
        <end position="105"/>
    </location>
</feature>
<evidence type="ECO:0000256" key="1">
    <source>
        <dbReference type="SAM" id="MobiDB-lite"/>
    </source>
</evidence>
<dbReference type="EMBL" id="KN832870">
    <property type="protein sequence ID" value="KIN07120.1"/>
    <property type="molecule type" value="Genomic_DNA"/>
</dbReference>
<proteinExistence type="predicted"/>
<keyword evidence="4" id="KW-1185">Reference proteome</keyword>
<accession>A0A0C3HW36</accession>
<protein>
    <recommendedName>
        <fullName evidence="2">N-acetyltransferase domain-containing protein</fullName>
    </recommendedName>
</protein>
<reference evidence="3 4" key="1">
    <citation type="submission" date="2014-04" db="EMBL/GenBank/DDBJ databases">
        <authorList>
            <consortium name="DOE Joint Genome Institute"/>
            <person name="Kuo A."/>
            <person name="Martino E."/>
            <person name="Perotto S."/>
            <person name="Kohler A."/>
            <person name="Nagy L.G."/>
            <person name="Floudas D."/>
            <person name="Copeland A."/>
            <person name="Barry K.W."/>
            <person name="Cichocki N."/>
            <person name="Veneault-Fourrey C."/>
            <person name="LaButti K."/>
            <person name="Lindquist E.A."/>
            <person name="Lipzen A."/>
            <person name="Lundell T."/>
            <person name="Morin E."/>
            <person name="Murat C."/>
            <person name="Sun H."/>
            <person name="Tunlid A."/>
            <person name="Henrissat B."/>
            <person name="Grigoriev I.V."/>
            <person name="Hibbett D.S."/>
            <person name="Martin F."/>
            <person name="Nordberg H.P."/>
            <person name="Cantor M.N."/>
            <person name="Hua S.X."/>
        </authorList>
    </citation>
    <scope>NUCLEOTIDE SEQUENCE [LARGE SCALE GENOMIC DNA]</scope>
    <source>
        <strain evidence="3 4">Zn</strain>
    </source>
</reference>
<dbReference type="OrthoDB" id="2832510at2759"/>
<dbReference type="HOGENOM" id="CLU_060131_6_3_1"/>
<dbReference type="GO" id="GO:0016747">
    <property type="term" value="F:acyltransferase activity, transferring groups other than amino-acyl groups"/>
    <property type="evidence" value="ECO:0007669"/>
    <property type="project" value="InterPro"/>
</dbReference>
<name>A0A0C3HW36_OIDMZ</name>
<dbReference type="AlphaFoldDB" id="A0A0C3HW36"/>
<evidence type="ECO:0000313" key="4">
    <source>
        <dbReference type="Proteomes" id="UP000054321"/>
    </source>
</evidence>
<dbReference type="CDD" id="cd04301">
    <property type="entry name" value="NAT_SF"/>
    <property type="match status" value="1"/>
</dbReference>
<dbReference type="Proteomes" id="UP000054321">
    <property type="component" value="Unassembled WGS sequence"/>
</dbReference>
<evidence type="ECO:0000259" key="2">
    <source>
        <dbReference type="PROSITE" id="PS51186"/>
    </source>
</evidence>
<feature type="domain" description="N-acetyltransferase" evidence="2">
    <location>
        <begin position="3"/>
        <end position="214"/>
    </location>
</feature>
<evidence type="ECO:0000313" key="3">
    <source>
        <dbReference type="EMBL" id="KIN07120.1"/>
    </source>
</evidence>
<organism evidence="3 4">
    <name type="scientific">Oidiodendron maius (strain Zn)</name>
    <dbReference type="NCBI Taxonomy" id="913774"/>
    <lineage>
        <taxon>Eukaryota</taxon>
        <taxon>Fungi</taxon>
        <taxon>Dikarya</taxon>
        <taxon>Ascomycota</taxon>
        <taxon>Pezizomycotina</taxon>
        <taxon>Leotiomycetes</taxon>
        <taxon>Leotiomycetes incertae sedis</taxon>
        <taxon>Myxotrichaceae</taxon>
        <taxon>Oidiodendron</taxon>
    </lineage>
</organism>
<dbReference type="InterPro" id="IPR000182">
    <property type="entry name" value="GNAT_dom"/>
</dbReference>
<dbReference type="PANTHER" id="PTHR42791:SF2">
    <property type="entry name" value="N-ACETYLTRANSFERASE DOMAIN-CONTAINING PROTEIN"/>
    <property type="match status" value="1"/>
</dbReference>
<dbReference type="PANTHER" id="PTHR42791">
    <property type="entry name" value="GNAT FAMILY ACETYLTRANSFERASE"/>
    <property type="match status" value="1"/>
</dbReference>
<dbReference type="InterPro" id="IPR016181">
    <property type="entry name" value="Acyl_CoA_acyltransferase"/>
</dbReference>
<dbReference type="InterPro" id="IPR052523">
    <property type="entry name" value="Trichothecene_AcTrans"/>
</dbReference>
<dbReference type="SUPFAM" id="SSF55729">
    <property type="entry name" value="Acyl-CoA N-acyltransferases (Nat)"/>
    <property type="match status" value="1"/>
</dbReference>
<dbReference type="Gene3D" id="3.40.630.30">
    <property type="match status" value="1"/>
</dbReference>
<dbReference type="PROSITE" id="PS51186">
    <property type="entry name" value="GNAT"/>
    <property type="match status" value="1"/>
</dbReference>
<dbReference type="InParanoid" id="A0A0C3HW36"/>
<dbReference type="Pfam" id="PF13673">
    <property type="entry name" value="Acetyltransf_10"/>
    <property type="match status" value="1"/>
</dbReference>